<keyword evidence="4" id="KW-0964">Secreted</keyword>
<dbReference type="STRING" id="1121881.SAMN02745225_01616"/>
<evidence type="ECO:0000256" key="1">
    <source>
        <dbReference type="ARBA" id="ARBA00005709"/>
    </source>
</evidence>
<evidence type="ECO:0000259" key="6">
    <source>
        <dbReference type="Pfam" id="PF00700"/>
    </source>
</evidence>
<name>A0A1M4WAI5_9ACTN</name>
<dbReference type="GO" id="GO:0005576">
    <property type="term" value="C:extracellular region"/>
    <property type="evidence" value="ECO:0007669"/>
    <property type="project" value="UniProtKB-SubCell"/>
</dbReference>
<dbReference type="Pfam" id="PF00700">
    <property type="entry name" value="Flagellin_C"/>
    <property type="match status" value="1"/>
</dbReference>
<evidence type="ECO:0000256" key="2">
    <source>
        <dbReference type="ARBA" id="ARBA00020110"/>
    </source>
</evidence>
<dbReference type="PANTHER" id="PTHR42792:SF2">
    <property type="entry name" value="FLAGELLIN"/>
    <property type="match status" value="1"/>
</dbReference>
<keyword evidence="7" id="KW-0969">Cilium</keyword>
<dbReference type="PANTHER" id="PTHR42792">
    <property type="entry name" value="FLAGELLIN"/>
    <property type="match status" value="1"/>
</dbReference>
<feature type="domain" description="Flagellin N-terminal" evidence="5">
    <location>
        <begin position="5"/>
        <end position="142"/>
    </location>
</feature>
<evidence type="ECO:0000313" key="8">
    <source>
        <dbReference type="Proteomes" id="UP000184295"/>
    </source>
</evidence>
<gene>
    <name evidence="7" type="ORF">SAMN02745225_01616</name>
</gene>
<dbReference type="Proteomes" id="UP000184295">
    <property type="component" value="Unassembled WGS sequence"/>
</dbReference>
<feature type="domain" description="Flagellin C-terminal" evidence="6">
    <location>
        <begin position="193"/>
        <end position="276"/>
    </location>
</feature>
<dbReference type="Gene3D" id="1.20.1330.10">
    <property type="entry name" value="f41 fragment of flagellin, N-terminal domain"/>
    <property type="match status" value="1"/>
</dbReference>
<dbReference type="AlphaFoldDB" id="A0A1M4WAI5"/>
<comment type="function">
    <text evidence="4">Flagellin is the subunit protein which polymerizes to form the filaments of bacterial flagella.</text>
</comment>
<dbReference type="OrthoDB" id="9796789at2"/>
<sequence>MSLSVNTNISAIDAYNNLNATSNAMQQTISELSSGLQIQTAADNASGYVISQGLDVQANGLGVAINNGQNGISVLQIAAGAMNQQISILQRMNELATQAANAGTANSGSLAADQQEFQALQNQLDQIANSTQFGQTQLLNGTYSNQSFQIGAYASSFDQVVVSIATLNTTSMGVSSAAISIGTSSAALSAMVAVQSAIQYVASTEATVGATQNQIQAIIANDTVGQQNVQSAYSTLVDTNVAQAMTKFSSQQVLMQSGIAMLSQAQSLPQLLLKLIP</sequence>
<dbReference type="Pfam" id="PF00669">
    <property type="entry name" value="Flagellin_N"/>
    <property type="match status" value="1"/>
</dbReference>
<dbReference type="EMBL" id="FQUL01000023">
    <property type="protein sequence ID" value="SHE78254.1"/>
    <property type="molecule type" value="Genomic_DNA"/>
</dbReference>
<dbReference type="PRINTS" id="PR00207">
    <property type="entry name" value="FLAGELLIN"/>
</dbReference>
<proteinExistence type="inferred from homology"/>
<keyword evidence="7" id="KW-0966">Cell projection</keyword>
<keyword evidence="3 4" id="KW-0975">Bacterial flagellum</keyword>
<keyword evidence="8" id="KW-1185">Reference proteome</keyword>
<dbReference type="SUPFAM" id="SSF64518">
    <property type="entry name" value="Phase 1 flagellin"/>
    <property type="match status" value="1"/>
</dbReference>
<protein>
    <recommendedName>
        <fullName evidence="2 4">Flagellin</fullName>
    </recommendedName>
</protein>
<evidence type="ECO:0000313" key="7">
    <source>
        <dbReference type="EMBL" id="SHE78254.1"/>
    </source>
</evidence>
<dbReference type="InterPro" id="IPR046358">
    <property type="entry name" value="Flagellin_C"/>
</dbReference>
<accession>A0A1M4WAI5</accession>
<organism evidence="7 8">
    <name type="scientific">Ferrithrix thermotolerans DSM 19514</name>
    <dbReference type="NCBI Taxonomy" id="1121881"/>
    <lineage>
        <taxon>Bacteria</taxon>
        <taxon>Bacillati</taxon>
        <taxon>Actinomycetota</taxon>
        <taxon>Acidimicrobiia</taxon>
        <taxon>Acidimicrobiales</taxon>
        <taxon>Acidimicrobiaceae</taxon>
        <taxon>Ferrithrix</taxon>
    </lineage>
</organism>
<evidence type="ECO:0000256" key="3">
    <source>
        <dbReference type="ARBA" id="ARBA00023143"/>
    </source>
</evidence>
<dbReference type="Gene3D" id="6.10.10.10">
    <property type="entry name" value="Flagellar export chaperone, C-terminal domain"/>
    <property type="match status" value="1"/>
</dbReference>
<evidence type="ECO:0000259" key="5">
    <source>
        <dbReference type="Pfam" id="PF00669"/>
    </source>
</evidence>
<dbReference type="InterPro" id="IPR001492">
    <property type="entry name" value="Flagellin"/>
</dbReference>
<reference evidence="8" key="1">
    <citation type="submission" date="2016-11" db="EMBL/GenBank/DDBJ databases">
        <authorList>
            <person name="Varghese N."/>
            <person name="Submissions S."/>
        </authorList>
    </citation>
    <scope>NUCLEOTIDE SEQUENCE [LARGE SCALE GENOMIC DNA]</scope>
    <source>
        <strain evidence="8">DSM 19514</strain>
    </source>
</reference>
<comment type="similarity">
    <text evidence="1 4">Belongs to the bacterial flagellin family.</text>
</comment>
<dbReference type="GO" id="GO:0009288">
    <property type="term" value="C:bacterial-type flagellum"/>
    <property type="evidence" value="ECO:0007669"/>
    <property type="project" value="UniProtKB-SubCell"/>
</dbReference>
<dbReference type="GO" id="GO:0005198">
    <property type="term" value="F:structural molecule activity"/>
    <property type="evidence" value="ECO:0007669"/>
    <property type="project" value="UniProtKB-UniRule"/>
</dbReference>
<dbReference type="InterPro" id="IPR001029">
    <property type="entry name" value="Flagellin_N"/>
</dbReference>
<dbReference type="RefSeq" id="WP_072791125.1">
    <property type="nucleotide sequence ID" value="NZ_FQUL01000023.1"/>
</dbReference>
<evidence type="ECO:0000256" key="4">
    <source>
        <dbReference type="RuleBase" id="RU362073"/>
    </source>
</evidence>
<comment type="subcellular location">
    <subcellularLocation>
        <location evidence="4">Secreted</location>
    </subcellularLocation>
    <subcellularLocation>
        <location evidence="4">Bacterial flagellum</location>
    </subcellularLocation>
</comment>
<dbReference type="InterPro" id="IPR042187">
    <property type="entry name" value="Flagellin_C_sub2"/>
</dbReference>
<keyword evidence="7" id="KW-0282">Flagellum</keyword>